<keyword evidence="2" id="KW-1185">Reference proteome</keyword>
<dbReference type="OrthoDB" id="772686at2"/>
<comment type="caution">
    <text evidence="1">The sequence shown here is derived from an EMBL/GenBank/DDBJ whole genome shotgun (WGS) entry which is preliminary data.</text>
</comment>
<sequence length="94" mass="10969">MFDCSYIHALRKAILSKSRTDPSEHHFCRKISIDIFYSTDEYLSESTIKRLFGVLVVNESPSQKVLGILVRYLGFENWMDFAKSVQDNEPVYRS</sequence>
<gene>
    <name evidence="1" type="ORF">OC25_03440</name>
</gene>
<proteinExistence type="predicted"/>
<name>A0A0C1G7R9_9SPHI</name>
<evidence type="ECO:0000313" key="2">
    <source>
        <dbReference type="Proteomes" id="UP000031246"/>
    </source>
</evidence>
<protein>
    <submittedName>
        <fullName evidence="1">Uncharacterized protein</fullName>
    </submittedName>
</protein>
<reference evidence="1 2" key="1">
    <citation type="submission" date="2014-10" db="EMBL/GenBank/DDBJ databases">
        <title>Pedobacter Kyungheensis.</title>
        <authorList>
            <person name="Anderson B.M."/>
            <person name="Newman J.D."/>
        </authorList>
    </citation>
    <scope>NUCLEOTIDE SEQUENCE [LARGE SCALE GENOMIC DNA]</scope>
    <source>
        <strain evidence="1 2">KACC 16221</strain>
    </source>
</reference>
<evidence type="ECO:0000313" key="1">
    <source>
        <dbReference type="EMBL" id="KIA96154.1"/>
    </source>
</evidence>
<dbReference type="Proteomes" id="UP000031246">
    <property type="component" value="Unassembled WGS sequence"/>
</dbReference>
<dbReference type="EMBL" id="JSYN01000003">
    <property type="protein sequence ID" value="KIA96154.1"/>
    <property type="molecule type" value="Genomic_DNA"/>
</dbReference>
<dbReference type="AlphaFoldDB" id="A0A0C1G7R9"/>
<accession>A0A0C1G7R9</accession>
<organism evidence="1 2">
    <name type="scientific">Pedobacter kyungheensis</name>
    <dbReference type="NCBI Taxonomy" id="1069985"/>
    <lineage>
        <taxon>Bacteria</taxon>
        <taxon>Pseudomonadati</taxon>
        <taxon>Bacteroidota</taxon>
        <taxon>Sphingobacteriia</taxon>
        <taxon>Sphingobacteriales</taxon>
        <taxon>Sphingobacteriaceae</taxon>
        <taxon>Pedobacter</taxon>
    </lineage>
</organism>
<dbReference type="RefSeq" id="WP_039471804.1">
    <property type="nucleotide sequence ID" value="NZ_JSYN01000003.1"/>
</dbReference>